<organism evidence="6 7">
    <name type="scientific">Legionella israelensis</name>
    <dbReference type="NCBI Taxonomy" id="454"/>
    <lineage>
        <taxon>Bacteria</taxon>
        <taxon>Pseudomonadati</taxon>
        <taxon>Pseudomonadota</taxon>
        <taxon>Gammaproteobacteria</taxon>
        <taxon>Legionellales</taxon>
        <taxon>Legionellaceae</taxon>
        <taxon>Legionella</taxon>
    </lineage>
</organism>
<dbReference type="Pfam" id="PF02353">
    <property type="entry name" value="CMAS"/>
    <property type="match status" value="1"/>
</dbReference>
<dbReference type="GO" id="GO:0008610">
    <property type="term" value="P:lipid biosynthetic process"/>
    <property type="evidence" value="ECO:0007669"/>
    <property type="project" value="InterPro"/>
</dbReference>
<evidence type="ECO:0000256" key="4">
    <source>
        <dbReference type="ARBA" id="ARBA00022691"/>
    </source>
</evidence>
<keyword evidence="5" id="KW-0443">Lipid metabolism</keyword>
<reference evidence="6 7" key="1">
    <citation type="submission" date="2015-11" db="EMBL/GenBank/DDBJ databases">
        <title>Genomic analysis of 38 Legionella species identifies large and diverse effector repertoires.</title>
        <authorList>
            <person name="Burstein D."/>
            <person name="Amaro F."/>
            <person name="Zusman T."/>
            <person name="Lifshitz Z."/>
            <person name="Cohen O."/>
            <person name="Gilbert J.A."/>
            <person name="Pupko T."/>
            <person name="Shuman H.A."/>
            <person name="Segal G."/>
        </authorList>
    </citation>
    <scope>NUCLEOTIDE SEQUENCE [LARGE SCALE GENOMIC DNA]</scope>
    <source>
        <strain evidence="6 7">Bercovier 4</strain>
    </source>
</reference>
<dbReference type="GO" id="GO:0032259">
    <property type="term" value="P:methylation"/>
    <property type="evidence" value="ECO:0007669"/>
    <property type="project" value="UniProtKB-KW"/>
</dbReference>
<accession>A0A0W0W6B5</accession>
<proteinExistence type="inferred from homology"/>
<keyword evidence="7" id="KW-1185">Reference proteome</keyword>
<evidence type="ECO:0000256" key="3">
    <source>
        <dbReference type="ARBA" id="ARBA00022679"/>
    </source>
</evidence>
<keyword evidence="4" id="KW-0949">S-adenosyl-L-methionine</keyword>
<dbReference type="GO" id="GO:0008168">
    <property type="term" value="F:methyltransferase activity"/>
    <property type="evidence" value="ECO:0007669"/>
    <property type="project" value="UniProtKB-KW"/>
</dbReference>
<evidence type="ECO:0000313" key="7">
    <source>
        <dbReference type="Proteomes" id="UP000054761"/>
    </source>
</evidence>
<evidence type="ECO:0000256" key="1">
    <source>
        <dbReference type="ARBA" id="ARBA00010815"/>
    </source>
</evidence>
<comment type="similarity">
    <text evidence="1">Belongs to the CFA/CMAS family.</text>
</comment>
<dbReference type="PIRSF" id="PIRSF003085">
    <property type="entry name" value="CMAS"/>
    <property type="match status" value="1"/>
</dbReference>
<dbReference type="CDD" id="cd02440">
    <property type="entry name" value="AdoMet_MTases"/>
    <property type="match status" value="1"/>
</dbReference>
<dbReference type="PANTHER" id="PTHR43667">
    <property type="entry name" value="CYCLOPROPANE-FATTY-ACYL-PHOSPHOLIPID SYNTHASE"/>
    <property type="match status" value="1"/>
</dbReference>
<dbReference type="PANTHER" id="PTHR43667:SF1">
    <property type="entry name" value="CYCLOPROPANE-FATTY-ACYL-PHOSPHOLIPID SYNTHASE"/>
    <property type="match status" value="1"/>
</dbReference>
<dbReference type="Gene3D" id="3.40.50.150">
    <property type="entry name" value="Vaccinia Virus protein VP39"/>
    <property type="match status" value="1"/>
</dbReference>
<evidence type="ECO:0000256" key="5">
    <source>
        <dbReference type="ARBA" id="ARBA00023098"/>
    </source>
</evidence>
<name>A0A0W0W6B5_9GAMM</name>
<dbReference type="AlphaFoldDB" id="A0A0W0W6B5"/>
<dbReference type="OrthoDB" id="9782855at2"/>
<evidence type="ECO:0000256" key="2">
    <source>
        <dbReference type="ARBA" id="ARBA00022603"/>
    </source>
</evidence>
<gene>
    <name evidence="6" type="ORF">Lisr_0935</name>
</gene>
<dbReference type="SUPFAM" id="SSF53335">
    <property type="entry name" value="S-adenosyl-L-methionine-dependent methyltransferases"/>
    <property type="match status" value="1"/>
</dbReference>
<dbReference type="NCBIfam" id="NF008686">
    <property type="entry name" value="PRK11705.1"/>
    <property type="match status" value="1"/>
</dbReference>
<sequence>MTRTSEKKFIESMLEHAGITINGNQPWDIQVHDENVYRRVLRQGELGLGEAYMENGWDCERLDVLITRLLEAKLDEKIKIPWHFFISYSMARLINFQGKTQSKQAIHHHYDLGNSLFKAMLDEKMMYSCAYFRNVSTLDEAQTAKLELVCQKLQLKPGMKVLDIGCGWGGLAKYMAEKFAVHVTGITLSEQQYQFAKENCKNLDVEIRLQDYRDLNECFDRIVSIGMFEHVGPLNYRKFMEIVHRSLIEKGLFLLHTIGSNRSHFLSSQWIRKYIFPKGHLPSIQQIASASEPFFTMEDWHNFGADYDKTLMAWYDNFSHHWEALKKDYDERFYRMWTYFLLGSAACFRARSQQLWQIVFSKGGKPGGYLSIR</sequence>
<dbReference type="InterPro" id="IPR050723">
    <property type="entry name" value="CFA/CMAS"/>
</dbReference>
<dbReference type="STRING" id="454.Lisr_0935"/>
<comment type="caution">
    <text evidence="6">The sequence shown here is derived from an EMBL/GenBank/DDBJ whole genome shotgun (WGS) entry which is preliminary data.</text>
</comment>
<evidence type="ECO:0000313" key="6">
    <source>
        <dbReference type="EMBL" id="KTD27904.1"/>
    </source>
</evidence>
<keyword evidence="3" id="KW-0808">Transferase</keyword>
<dbReference type="InterPro" id="IPR029063">
    <property type="entry name" value="SAM-dependent_MTases_sf"/>
</dbReference>
<dbReference type="EMBL" id="LNYH01000044">
    <property type="protein sequence ID" value="KTD27904.1"/>
    <property type="molecule type" value="Genomic_DNA"/>
</dbReference>
<protein>
    <submittedName>
        <fullName evidence="6">Cyclopropane fatty acid synthase</fullName>
    </submittedName>
</protein>
<dbReference type="InterPro" id="IPR003333">
    <property type="entry name" value="CMAS"/>
</dbReference>
<keyword evidence="2" id="KW-0489">Methyltransferase</keyword>
<dbReference type="RefSeq" id="WP_058501303.1">
    <property type="nucleotide sequence ID" value="NZ_CAAAJA010000073.1"/>
</dbReference>
<dbReference type="Proteomes" id="UP000054761">
    <property type="component" value="Unassembled WGS sequence"/>
</dbReference>
<dbReference type="PATRIC" id="fig|454.4.peg.1003"/>